<reference evidence="7" key="1">
    <citation type="journal article" date="2019" name="Int. J. Syst. Evol. Microbiol.">
        <title>The Global Catalogue of Microorganisms (GCM) 10K type strain sequencing project: providing services to taxonomists for standard genome sequencing and annotation.</title>
        <authorList>
            <consortium name="The Broad Institute Genomics Platform"/>
            <consortium name="The Broad Institute Genome Sequencing Center for Infectious Disease"/>
            <person name="Wu L."/>
            <person name="Ma J."/>
        </authorList>
    </citation>
    <scope>NUCLEOTIDE SEQUENCE [LARGE SCALE GENOMIC DNA]</scope>
    <source>
        <strain evidence="7">JCM 15933</strain>
    </source>
</reference>
<dbReference type="Pfam" id="PF11794">
    <property type="entry name" value="HpaB_N"/>
    <property type="match status" value="1"/>
</dbReference>
<evidence type="ECO:0000259" key="5">
    <source>
        <dbReference type="Pfam" id="PF11794"/>
    </source>
</evidence>
<organism evidence="6 7">
    <name type="scientific">Dactylosporangium maewongense</name>
    <dbReference type="NCBI Taxonomy" id="634393"/>
    <lineage>
        <taxon>Bacteria</taxon>
        <taxon>Bacillati</taxon>
        <taxon>Actinomycetota</taxon>
        <taxon>Actinomycetes</taxon>
        <taxon>Micromonosporales</taxon>
        <taxon>Micromonosporaceae</taxon>
        <taxon>Dactylosporangium</taxon>
    </lineage>
</organism>
<feature type="domain" description="HpaB/PvcC/4-BUDH N-terminal" evidence="5">
    <location>
        <begin position="3"/>
        <end position="250"/>
    </location>
</feature>
<name>A0ABP4NQL3_9ACTN</name>
<protein>
    <submittedName>
        <fullName evidence="6">4-hydroxyphenylacetate 3-hydroxylase N-terminal domain-containing protein</fullName>
    </submittedName>
</protein>
<keyword evidence="3" id="KW-0560">Oxidoreductase</keyword>
<evidence type="ECO:0000256" key="2">
    <source>
        <dbReference type="ARBA" id="ARBA00022827"/>
    </source>
</evidence>
<dbReference type="Proteomes" id="UP001501470">
    <property type="component" value="Unassembled WGS sequence"/>
</dbReference>
<sequence length="488" mass="53559">MLTGDQYLESLRDGRRIFVNGHSVPDVTAEPLLQGPAQAAALGYDKHYQPGDDVHGPYFFIPTSVEELRDTQQRQLHWDFPTISTANGLLMVLTAASRMRAQQPQYAERALAYFEESKRRDIRIVQAITDSKGNRALSPGKQDDPDLYVRIVDRGPDGVVIRGAKLHISSAAVAHDLMVMPTKRMKPGEEDWSVAAAVPVNSPGVRVINASFAPRPDLDPDFYPYSSRHVMTEGLIVFDDVFVPNERLFLAGELEHSATFVHSLGLWERLGSVGSYVRLADTLVGLAHLVAEANGLLKIGHIKDKIAEMIIYATLIRAGFEAAMTHATFTPEGWASPDELFTNAAKYHAAAQFSTMVRNLHDIAGGSVLTAPSLRDLSNPETEADLRKYMRTMDGVDAGYRMRLFHTIRDFTADAYGGWKHVTVIQAGGGLYAQKVVVTNHFDMETAKALARETAGITESGEVLSGLHRFGPHGYDPDAAAYPAETSA</sequence>
<dbReference type="EMBL" id="BAAAQD010000036">
    <property type="protein sequence ID" value="GAA1565668.1"/>
    <property type="molecule type" value="Genomic_DNA"/>
</dbReference>
<accession>A0ABP4NQL3</accession>
<keyword evidence="1" id="KW-0285">Flavoprotein</keyword>
<dbReference type="SUPFAM" id="SSF47203">
    <property type="entry name" value="Acyl-CoA dehydrogenase C-terminal domain-like"/>
    <property type="match status" value="1"/>
</dbReference>
<dbReference type="Gene3D" id="1.10.3140.10">
    <property type="entry name" value="4-hydroxybutyryl-coa dehydratase, domain 1"/>
    <property type="match status" value="1"/>
</dbReference>
<dbReference type="Gene3D" id="2.40.110.10">
    <property type="entry name" value="Butyryl-CoA Dehydrogenase, subunit A, domain 2"/>
    <property type="match status" value="1"/>
</dbReference>
<evidence type="ECO:0000313" key="7">
    <source>
        <dbReference type="Proteomes" id="UP001501470"/>
    </source>
</evidence>
<keyword evidence="7" id="KW-1185">Reference proteome</keyword>
<dbReference type="PANTHER" id="PTHR36117">
    <property type="entry name" value="4-HYDROXYPHENYLACETATE 3-MONOOXYGENASE-RELATED"/>
    <property type="match status" value="1"/>
</dbReference>
<evidence type="ECO:0000313" key="6">
    <source>
        <dbReference type="EMBL" id="GAA1565668.1"/>
    </source>
</evidence>
<comment type="caution">
    <text evidence="6">The sequence shown here is derived from an EMBL/GenBank/DDBJ whole genome shotgun (WGS) entry which is preliminary data.</text>
</comment>
<dbReference type="Gene3D" id="1.20.140.10">
    <property type="entry name" value="Butyryl-CoA Dehydrogenase, subunit A, domain 3"/>
    <property type="match status" value="1"/>
</dbReference>
<proteinExistence type="predicted"/>
<dbReference type="InterPro" id="IPR009100">
    <property type="entry name" value="AcylCoA_DH/oxidase_NM_dom_sf"/>
</dbReference>
<evidence type="ECO:0000256" key="1">
    <source>
        <dbReference type="ARBA" id="ARBA00022630"/>
    </source>
</evidence>
<evidence type="ECO:0000259" key="4">
    <source>
        <dbReference type="Pfam" id="PF03241"/>
    </source>
</evidence>
<dbReference type="RefSeq" id="WP_344513034.1">
    <property type="nucleotide sequence ID" value="NZ_BAAAQD010000036.1"/>
</dbReference>
<dbReference type="SUPFAM" id="SSF56645">
    <property type="entry name" value="Acyl-CoA dehydrogenase NM domain-like"/>
    <property type="match status" value="1"/>
</dbReference>
<gene>
    <name evidence="6" type="ORF">GCM10009827_104150</name>
</gene>
<dbReference type="InterPro" id="IPR004925">
    <property type="entry name" value="HpaB/PvcC/4-BUDH"/>
</dbReference>
<dbReference type="PANTHER" id="PTHR36117:SF3">
    <property type="entry name" value="4-HYDROXYPHENYLACETATE 3-MONOOXYGENASE-RELATED"/>
    <property type="match status" value="1"/>
</dbReference>
<keyword evidence="2" id="KW-0274">FAD</keyword>
<dbReference type="InterPro" id="IPR024719">
    <property type="entry name" value="HpaB/PvcC/4-BUDH_C"/>
</dbReference>
<evidence type="ECO:0000256" key="3">
    <source>
        <dbReference type="ARBA" id="ARBA00023002"/>
    </source>
</evidence>
<dbReference type="InterPro" id="IPR024674">
    <property type="entry name" value="HpaB/PvcC/4-BUDH_N"/>
</dbReference>
<dbReference type="Pfam" id="PF03241">
    <property type="entry name" value="HpaB"/>
    <property type="match status" value="1"/>
</dbReference>
<feature type="domain" description="HpaB/PvcC/4-BUDH C-terminal" evidence="4">
    <location>
        <begin position="259"/>
        <end position="455"/>
    </location>
</feature>
<dbReference type="InterPro" id="IPR046373">
    <property type="entry name" value="Acyl-CoA_Oxase/DH_mid-dom_sf"/>
</dbReference>
<dbReference type="InterPro" id="IPR036250">
    <property type="entry name" value="AcylCo_DH-like_C"/>
</dbReference>